<gene>
    <name evidence="2" type="ORF">BV898_17799</name>
</gene>
<protein>
    <submittedName>
        <fullName evidence="2">Uncharacterized protein</fullName>
    </submittedName>
</protein>
<evidence type="ECO:0000256" key="1">
    <source>
        <dbReference type="SAM" id="MobiDB-lite"/>
    </source>
</evidence>
<dbReference type="AlphaFoldDB" id="A0A9X6NMW4"/>
<proteinExistence type="predicted"/>
<reference evidence="3" key="1">
    <citation type="submission" date="2017-01" db="EMBL/GenBank/DDBJ databases">
        <title>Comparative genomics of anhydrobiosis in the tardigrade Hypsibius dujardini.</title>
        <authorList>
            <person name="Yoshida Y."/>
            <person name="Koutsovoulos G."/>
            <person name="Laetsch D."/>
            <person name="Stevens L."/>
            <person name="Kumar S."/>
            <person name="Horikawa D."/>
            <person name="Ishino K."/>
            <person name="Komine S."/>
            <person name="Tomita M."/>
            <person name="Blaxter M."/>
            <person name="Arakawa K."/>
        </authorList>
    </citation>
    <scope>NUCLEOTIDE SEQUENCE [LARGE SCALE GENOMIC DNA]</scope>
    <source>
        <strain evidence="3">Z151</strain>
    </source>
</reference>
<comment type="caution">
    <text evidence="2">The sequence shown here is derived from an EMBL/GenBank/DDBJ whole genome shotgun (WGS) entry which is preliminary data.</text>
</comment>
<evidence type="ECO:0000313" key="3">
    <source>
        <dbReference type="Proteomes" id="UP000192578"/>
    </source>
</evidence>
<keyword evidence="3" id="KW-1185">Reference proteome</keyword>
<accession>A0A9X6NMW4</accession>
<dbReference type="Proteomes" id="UP000192578">
    <property type="component" value="Unassembled WGS sequence"/>
</dbReference>
<evidence type="ECO:0000313" key="2">
    <source>
        <dbReference type="EMBL" id="OWA53366.1"/>
    </source>
</evidence>
<feature type="region of interest" description="Disordered" evidence="1">
    <location>
        <begin position="1"/>
        <end position="20"/>
    </location>
</feature>
<organism evidence="2 3">
    <name type="scientific">Hypsibius exemplaris</name>
    <name type="common">Freshwater tardigrade</name>
    <dbReference type="NCBI Taxonomy" id="2072580"/>
    <lineage>
        <taxon>Eukaryota</taxon>
        <taxon>Metazoa</taxon>
        <taxon>Ecdysozoa</taxon>
        <taxon>Tardigrada</taxon>
        <taxon>Eutardigrada</taxon>
        <taxon>Parachela</taxon>
        <taxon>Hypsibioidea</taxon>
        <taxon>Hypsibiidae</taxon>
        <taxon>Hypsibius</taxon>
    </lineage>
</organism>
<dbReference type="EMBL" id="MTYJ01000316">
    <property type="protein sequence ID" value="OWA53366.1"/>
    <property type="molecule type" value="Genomic_DNA"/>
</dbReference>
<name>A0A9X6NMW4_HYPEX</name>
<sequence>MKAALEAQKGSSLPGLADSPQKLAGQIGRAVFSQNRTTPNRAPSGFSNLRTTYLERDLRRLLSGNTEFVFHGKNF</sequence>